<evidence type="ECO:0000313" key="25">
    <source>
        <dbReference type="EMBL" id="KGE89853.1"/>
    </source>
</evidence>
<dbReference type="GO" id="GO:0005737">
    <property type="term" value="C:cytoplasm"/>
    <property type="evidence" value="ECO:0007669"/>
    <property type="project" value="TreeGrafter"/>
</dbReference>
<keyword evidence="10" id="KW-0479">Metal-binding</keyword>
<dbReference type="InterPro" id="IPR018109">
    <property type="entry name" value="Folylpolyglutamate_synth_CS"/>
</dbReference>
<dbReference type="Proteomes" id="UP000029736">
    <property type="component" value="Unassembled WGS sequence"/>
</dbReference>
<evidence type="ECO:0000256" key="13">
    <source>
        <dbReference type="ARBA" id="ARBA00022842"/>
    </source>
</evidence>
<keyword evidence="11 22" id="KW-0547">Nucleotide-binding</keyword>
<protein>
    <recommendedName>
        <fullName evidence="8">Dihydrofolate synthase/folylpolyglutamate synthase</fullName>
        <ecNumber evidence="6">6.3.2.12</ecNumber>
        <ecNumber evidence="7">6.3.2.17</ecNumber>
    </recommendedName>
    <alternativeName>
        <fullName evidence="17">Folylpoly-gamma-glutamate synthetase-dihydrofolate synthetase</fullName>
    </alternativeName>
    <alternativeName>
        <fullName evidence="15">Folylpolyglutamate synthetase</fullName>
    </alternativeName>
    <alternativeName>
        <fullName evidence="16">Tetrahydrofolylpolyglutamate synthase</fullName>
    </alternativeName>
</protein>
<dbReference type="GO" id="GO:0046656">
    <property type="term" value="P:folic acid biosynthetic process"/>
    <property type="evidence" value="ECO:0007669"/>
    <property type="project" value="UniProtKB-KW"/>
</dbReference>
<dbReference type="EMBL" id="JPOS01000002">
    <property type="protein sequence ID" value="KGE89853.1"/>
    <property type="molecule type" value="Genomic_DNA"/>
</dbReference>
<reference evidence="25 26" key="1">
    <citation type="journal article" date="2014" name="Int. J. Syst. Evol. Microbiol.">
        <title>Phaeodactylibacter xiamenensis gen. nov., sp. nov., a member of the family Saprospiraceae isolated from the marine alga Phaeodactylum tricornutum.</title>
        <authorList>
            <person name="Chen Z.Jr."/>
            <person name="Lei X."/>
            <person name="Lai Q."/>
            <person name="Li Y."/>
            <person name="Zhang B."/>
            <person name="Zhang J."/>
            <person name="Zhang H."/>
            <person name="Yang L."/>
            <person name="Zheng W."/>
            <person name="Tian Y."/>
            <person name="Yu Z."/>
            <person name="Xu H.Jr."/>
            <person name="Zheng T."/>
        </authorList>
    </citation>
    <scope>NUCLEOTIDE SEQUENCE [LARGE SCALE GENOMIC DNA]</scope>
    <source>
        <strain evidence="25 26">KD52</strain>
    </source>
</reference>
<feature type="domain" description="Mur ligase central" evidence="24">
    <location>
        <begin position="54"/>
        <end position="274"/>
    </location>
</feature>
<comment type="catalytic activity">
    <reaction evidence="21">
        <text>7,8-dihydropteroate + L-glutamate + ATP = 7,8-dihydrofolate + ADP + phosphate + H(+)</text>
        <dbReference type="Rhea" id="RHEA:23584"/>
        <dbReference type="ChEBI" id="CHEBI:15378"/>
        <dbReference type="ChEBI" id="CHEBI:17839"/>
        <dbReference type="ChEBI" id="CHEBI:29985"/>
        <dbReference type="ChEBI" id="CHEBI:30616"/>
        <dbReference type="ChEBI" id="CHEBI:43474"/>
        <dbReference type="ChEBI" id="CHEBI:57451"/>
        <dbReference type="ChEBI" id="CHEBI:456216"/>
        <dbReference type="EC" id="6.3.2.12"/>
    </reaction>
</comment>
<evidence type="ECO:0000256" key="14">
    <source>
        <dbReference type="ARBA" id="ARBA00022909"/>
    </source>
</evidence>
<evidence type="ECO:0000256" key="20">
    <source>
        <dbReference type="ARBA" id="ARBA00049035"/>
    </source>
</evidence>
<comment type="catalytic activity">
    <reaction evidence="18">
        <text>(6S)-5,6,7,8-tetrahydrofolyl-(gamma-L-Glu)(n) + L-glutamate + ATP = (6S)-5,6,7,8-tetrahydrofolyl-(gamma-L-Glu)(n+1) + ADP + phosphate + H(+)</text>
        <dbReference type="Rhea" id="RHEA:10580"/>
        <dbReference type="Rhea" id="RHEA-COMP:14738"/>
        <dbReference type="Rhea" id="RHEA-COMP:14740"/>
        <dbReference type="ChEBI" id="CHEBI:15378"/>
        <dbReference type="ChEBI" id="CHEBI:29985"/>
        <dbReference type="ChEBI" id="CHEBI:30616"/>
        <dbReference type="ChEBI" id="CHEBI:43474"/>
        <dbReference type="ChEBI" id="CHEBI:141005"/>
        <dbReference type="ChEBI" id="CHEBI:456216"/>
        <dbReference type="EC" id="6.3.2.17"/>
    </reaction>
</comment>
<evidence type="ECO:0000256" key="3">
    <source>
        <dbReference type="ARBA" id="ARBA00004799"/>
    </source>
</evidence>
<name>A0A098SDZ1_9BACT</name>
<comment type="function">
    <text evidence="2">Functions in two distinct reactions of the de novo folate biosynthetic pathway. Catalyzes the addition of a glutamate residue to dihydropteroate (7,8-dihydropteroate or H2Pte) to form dihydrofolate (7,8-dihydrofolate monoglutamate or H2Pte-Glu). Also catalyzes successive additions of L-glutamate to tetrahydrofolate or 10-formyltetrahydrofolate or 5,10-methylenetetrahydrofolate, leading to folylpolyglutamate derivatives.</text>
</comment>
<dbReference type="SUPFAM" id="SSF53244">
    <property type="entry name" value="MurD-like peptide ligases, peptide-binding domain"/>
    <property type="match status" value="1"/>
</dbReference>
<evidence type="ECO:0000256" key="1">
    <source>
        <dbReference type="ARBA" id="ARBA00001946"/>
    </source>
</evidence>
<dbReference type="EC" id="6.3.2.17" evidence="7"/>
<dbReference type="Gene3D" id="3.40.1190.10">
    <property type="entry name" value="Mur-like, catalytic domain"/>
    <property type="match status" value="1"/>
</dbReference>
<dbReference type="PANTHER" id="PTHR11136">
    <property type="entry name" value="FOLYLPOLYGLUTAMATE SYNTHASE-RELATED"/>
    <property type="match status" value="1"/>
</dbReference>
<dbReference type="InterPro" id="IPR001645">
    <property type="entry name" value="Folylpolyglutamate_synth"/>
</dbReference>
<dbReference type="GO" id="GO:0005524">
    <property type="term" value="F:ATP binding"/>
    <property type="evidence" value="ECO:0007669"/>
    <property type="project" value="UniProtKB-KW"/>
</dbReference>
<keyword evidence="13" id="KW-0460">Magnesium</keyword>
<accession>A0A098SDZ1</accession>
<dbReference type="Pfam" id="PF02875">
    <property type="entry name" value="Mur_ligase_C"/>
    <property type="match status" value="1"/>
</dbReference>
<dbReference type="RefSeq" id="WP_044215651.1">
    <property type="nucleotide sequence ID" value="NZ_JBKAGJ010000014.1"/>
</dbReference>
<keyword evidence="14" id="KW-0289">Folate biosynthesis</keyword>
<evidence type="ECO:0000256" key="21">
    <source>
        <dbReference type="ARBA" id="ARBA00049161"/>
    </source>
</evidence>
<dbReference type="SUPFAM" id="SSF53623">
    <property type="entry name" value="MurD-like peptide ligases, catalytic domain"/>
    <property type="match status" value="1"/>
</dbReference>
<comment type="catalytic activity">
    <reaction evidence="19">
        <text>10-formyltetrahydrofolyl-(gamma-L-Glu)(n) + L-glutamate + ATP = 10-formyltetrahydrofolyl-(gamma-L-Glu)(n+1) + ADP + phosphate + H(+)</text>
        <dbReference type="Rhea" id="RHEA:51904"/>
        <dbReference type="Rhea" id="RHEA-COMP:13088"/>
        <dbReference type="Rhea" id="RHEA-COMP:14300"/>
        <dbReference type="ChEBI" id="CHEBI:15378"/>
        <dbReference type="ChEBI" id="CHEBI:29985"/>
        <dbReference type="ChEBI" id="CHEBI:30616"/>
        <dbReference type="ChEBI" id="CHEBI:43474"/>
        <dbReference type="ChEBI" id="CHEBI:134413"/>
        <dbReference type="ChEBI" id="CHEBI:456216"/>
        <dbReference type="EC" id="6.3.2.17"/>
    </reaction>
</comment>
<evidence type="ECO:0000256" key="6">
    <source>
        <dbReference type="ARBA" id="ARBA00013023"/>
    </source>
</evidence>
<dbReference type="GO" id="GO:0046872">
    <property type="term" value="F:metal ion binding"/>
    <property type="evidence" value="ECO:0007669"/>
    <property type="project" value="UniProtKB-KW"/>
</dbReference>
<evidence type="ECO:0000259" key="24">
    <source>
        <dbReference type="Pfam" id="PF08245"/>
    </source>
</evidence>
<proteinExistence type="inferred from homology"/>
<dbReference type="EC" id="6.3.2.12" evidence="6"/>
<keyword evidence="26" id="KW-1185">Reference proteome</keyword>
<evidence type="ECO:0000256" key="5">
    <source>
        <dbReference type="ARBA" id="ARBA00008276"/>
    </source>
</evidence>
<dbReference type="PANTHER" id="PTHR11136:SF0">
    <property type="entry name" value="DIHYDROFOLATE SYNTHETASE-RELATED"/>
    <property type="match status" value="1"/>
</dbReference>
<dbReference type="InterPro" id="IPR013221">
    <property type="entry name" value="Mur_ligase_cen"/>
</dbReference>
<dbReference type="InterPro" id="IPR036615">
    <property type="entry name" value="Mur_ligase_C_dom_sf"/>
</dbReference>
<dbReference type="STRING" id="1524460.IX84_00655"/>
<dbReference type="PIRSF" id="PIRSF001563">
    <property type="entry name" value="Folylpolyglu_synth"/>
    <property type="match status" value="1"/>
</dbReference>
<evidence type="ECO:0000313" key="26">
    <source>
        <dbReference type="Proteomes" id="UP000029736"/>
    </source>
</evidence>
<evidence type="ECO:0000256" key="19">
    <source>
        <dbReference type="ARBA" id="ARBA00047808"/>
    </source>
</evidence>
<evidence type="ECO:0000256" key="17">
    <source>
        <dbReference type="ARBA" id="ARBA00032510"/>
    </source>
</evidence>
<dbReference type="InterPro" id="IPR036565">
    <property type="entry name" value="Mur-like_cat_sf"/>
</dbReference>
<dbReference type="GO" id="GO:0008841">
    <property type="term" value="F:dihydrofolate synthase activity"/>
    <property type="evidence" value="ECO:0007669"/>
    <property type="project" value="UniProtKB-EC"/>
</dbReference>
<keyword evidence="9 22" id="KW-0436">Ligase</keyword>
<evidence type="ECO:0000256" key="12">
    <source>
        <dbReference type="ARBA" id="ARBA00022840"/>
    </source>
</evidence>
<sequence length="430" mass="48344">MAKRTYPETLAFLFEQLPMFQRVGPMAFKKDLTNIRALCEALGQPHERLRAIHIAGTNGKGSTAHMLASVLQAAGLKVGLYTSPHYRDFRERIKINGELMPEEAVVDFVEQYETLFQTIKPSFFEITVAMAFDYFAKEQVDWAVVEVGMGGRLDSTNILMPELCVITNISYDHMQFLGETLPEIAGEKAGIIKPGIPVVISETQEETQEVFLKKAAEESAPIIFADQHYEARLVQSGFEVSHYDIYKKGTLHLEQLELNAYGDYQRKNLQAVLQAIEWLHPKQPVSETNLRTGLRELRTSTRFIGRWQVLGKAPLILCDSAHNEAGISLAMQELNRLSFERLHIVYGMVSDKDPEKVLRLLPREATYYFARPDIPRGLEAEKLAQVAQRLSLKGLVYPSVNEALEAARNKAGADDLIYVGGSIFVVAEVV</sequence>
<dbReference type="GO" id="GO:0004326">
    <property type="term" value="F:tetrahydrofolylpolyglutamate synthase activity"/>
    <property type="evidence" value="ECO:0007669"/>
    <property type="project" value="UniProtKB-EC"/>
</dbReference>
<organism evidence="25 26">
    <name type="scientific">Phaeodactylibacter xiamenensis</name>
    <dbReference type="NCBI Taxonomy" id="1524460"/>
    <lineage>
        <taxon>Bacteria</taxon>
        <taxon>Pseudomonadati</taxon>
        <taxon>Bacteroidota</taxon>
        <taxon>Saprospiria</taxon>
        <taxon>Saprospirales</taxon>
        <taxon>Haliscomenobacteraceae</taxon>
        <taxon>Phaeodactylibacter</taxon>
    </lineage>
</organism>
<comment type="pathway">
    <text evidence="3">Cofactor biosynthesis; tetrahydrofolate biosynthesis; 7,8-dihydrofolate from 2-amino-4-hydroxy-6-hydroxymethyl-7,8-dihydropteridine diphosphate and 4-aminobenzoate: step 2/2.</text>
</comment>
<dbReference type="AlphaFoldDB" id="A0A098SDZ1"/>
<dbReference type="Pfam" id="PF08245">
    <property type="entry name" value="Mur_ligase_M"/>
    <property type="match status" value="1"/>
</dbReference>
<gene>
    <name evidence="25" type="ORF">IX84_00655</name>
</gene>
<dbReference type="NCBIfam" id="TIGR01499">
    <property type="entry name" value="folC"/>
    <property type="match status" value="1"/>
</dbReference>
<evidence type="ECO:0000256" key="2">
    <source>
        <dbReference type="ARBA" id="ARBA00002714"/>
    </source>
</evidence>
<evidence type="ECO:0000256" key="8">
    <source>
        <dbReference type="ARBA" id="ARBA00019357"/>
    </source>
</evidence>
<evidence type="ECO:0000256" key="10">
    <source>
        <dbReference type="ARBA" id="ARBA00022723"/>
    </source>
</evidence>
<evidence type="ECO:0000256" key="15">
    <source>
        <dbReference type="ARBA" id="ARBA00030048"/>
    </source>
</evidence>
<evidence type="ECO:0000256" key="18">
    <source>
        <dbReference type="ARBA" id="ARBA00047493"/>
    </source>
</evidence>
<dbReference type="Gene3D" id="3.90.190.20">
    <property type="entry name" value="Mur ligase, C-terminal domain"/>
    <property type="match status" value="1"/>
</dbReference>
<evidence type="ECO:0000259" key="23">
    <source>
        <dbReference type="Pfam" id="PF02875"/>
    </source>
</evidence>
<dbReference type="PROSITE" id="PS01011">
    <property type="entry name" value="FOLYLPOLYGLU_SYNT_1"/>
    <property type="match status" value="1"/>
</dbReference>
<dbReference type="OrthoDB" id="9809356at2"/>
<comment type="pathway">
    <text evidence="4">Cofactor biosynthesis; tetrahydrofolylpolyglutamate biosynthesis.</text>
</comment>
<evidence type="ECO:0000256" key="7">
    <source>
        <dbReference type="ARBA" id="ARBA00013025"/>
    </source>
</evidence>
<comment type="cofactor">
    <cofactor evidence="1">
        <name>Mg(2+)</name>
        <dbReference type="ChEBI" id="CHEBI:18420"/>
    </cofactor>
</comment>
<keyword evidence="12 22" id="KW-0067">ATP-binding</keyword>
<feature type="domain" description="Mur ligase C-terminal" evidence="23">
    <location>
        <begin position="305"/>
        <end position="422"/>
    </location>
</feature>
<dbReference type="PROSITE" id="PS01012">
    <property type="entry name" value="FOLYLPOLYGLU_SYNT_2"/>
    <property type="match status" value="1"/>
</dbReference>
<evidence type="ECO:0000256" key="9">
    <source>
        <dbReference type="ARBA" id="ARBA00022598"/>
    </source>
</evidence>
<evidence type="ECO:0000256" key="22">
    <source>
        <dbReference type="PIRNR" id="PIRNR001563"/>
    </source>
</evidence>
<dbReference type="InterPro" id="IPR004101">
    <property type="entry name" value="Mur_ligase_C"/>
</dbReference>
<comment type="similarity">
    <text evidence="5 22">Belongs to the folylpolyglutamate synthase family.</text>
</comment>
<evidence type="ECO:0000256" key="4">
    <source>
        <dbReference type="ARBA" id="ARBA00005150"/>
    </source>
</evidence>
<evidence type="ECO:0000256" key="16">
    <source>
        <dbReference type="ARBA" id="ARBA00030592"/>
    </source>
</evidence>
<dbReference type="FunFam" id="3.40.1190.10:FF:000011">
    <property type="entry name" value="Folylpolyglutamate synthase/dihydrofolate synthase"/>
    <property type="match status" value="1"/>
</dbReference>
<evidence type="ECO:0000256" key="11">
    <source>
        <dbReference type="ARBA" id="ARBA00022741"/>
    </source>
</evidence>
<comment type="caution">
    <text evidence="25">The sequence shown here is derived from an EMBL/GenBank/DDBJ whole genome shotgun (WGS) entry which is preliminary data.</text>
</comment>
<comment type="catalytic activity">
    <reaction evidence="20">
        <text>(6R)-5,10-methylenetetrahydrofolyl-(gamma-L-Glu)(n) + L-glutamate + ATP = (6R)-5,10-methylenetetrahydrofolyl-(gamma-L-Glu)(n+1) + ADP + phosphate + H(+)</text>
        <dbReference type="Rhea" id="RHEA:51912"/>
        <dbReference type="Rhea" id="RHEA-COMP:13257"/>
        <dbReference type="Rhea" id="RHEA-COMP:13258"/>
        <dbReference type="ChEBI" id="CHEBI:15378"/>
        <dbReference type="ChEBI" id="CHEBI:29985"/>
        <dbReference type="ChEBI" id="CHEBI:30616"/>
        <dbReference type="ChEBI" id="CHEBI:43474"/>
        <dbReference type="ChEBI" id="CHEBI:136572"/>
        <dbReference type="ChEBI" id="CHEBI:456216"/>
        <dbReference type="EC" id="6.3.2.17"/>
    </reaction>
</comment>